<dbReference type="InterPro" id="IPR002938">
    <property type="entry name" value="FAD-bd"/>
</dbReference>
<dbReference type="PANTHER" id="PTHR13789:SF309">
    <property type="entry name" value="PUTATIVE (AFU_ORTHOLOGUE AFUA_6G14510)-RELATED"/>
    <property type="match status" value="1"/>
</dbReference>
<evidence type="ECO:0000256" key="1">
    <source>
        <dbReference type="ARBA" id="ARBA00023002"/>
    </source>
</evidence>
<comment type="caution">
    <text evidence="4">The sequence shown here is derived from an EMBL/GenBank/DDBJ whole genome shotgun (WGS) entry which is preliminary data.</text>
</comment>
<dbReference type="SUPFAM" id="SSF51905">
    <property type="entry name" value="FAD/NAD(P)-binding domain"/>
    <property type="match status" value="1"/>
</dbReference>
<evidence type="ECO:0000313" key="5">
    <source>
        <dbReference type="Proteomes" id="UP000736856"/>
    </source>
</evidence>
<evidence type="ECO:0000313" key="4">
    <source>
        <dbReference type="EMBL" id="MBL0849408.1"/>
    </source>
</evidence>
<dbReference type="Pfam" id="PF01494">
    <property type="entry name" value="FAD_binding_3"/>
    <property type="match status" value="1"/>
</dbReference>
<dbReference type="InterPro" id="IPR050493">
    <property type="entry name" value="FAD-dep_Monooxygenase_BioMet"/>
</dbReference>
<dbReference type="GO" id="GO:0004497">
    <property type="term" value="F:monooxygenase activity"/>
    <property type="evidence" value="ECO:0007669"/>
    <property type="project" value="UniProtKB-KW"/>
</dbReference>
<dbReference type="EMBL" id="SEOL01000014">
    <property type="protein sequence ID" value="MBL0849408.1"/>
    <property type="molecule type" value="Genomic_DNA"/>
</dbReference>
<evidence type="ECO:0000256" key="2">
    <source>
        <dbReference type="ARBA" id="ARBA00023033"/>
    </source>
</evidence>
<reference evidence="4" key="1">
    <citation type="submission" date="2019-02" db="EMBL/GenBank/DDBJ databases">
        <title>A novel Candidatus Liberibacter species associated with the New Zealand native fuchsia psyllid, Ctenarytaina fuchsiae.</title>
        <authorList>
            <person name="Thompson S.M."/>
            <person name="Jorgensen N."/>
            <person name="David C."/>
            <person name="Bulman S.R."/>
            <person name="Smith G.R."/>
        </authorList>
    </citation>
    <scope>NUCLEOTIDE SEQUENCE</scope>
    <source>
        <strain evidence="4">Oxford</strain>
    </source>
</reference>
<organism evidence="4 5">
    <name type="scientific">Candidatus Liberibacter ctenarytainae</name>
    <dbReference type="NCBI Taxonomy" id="2020335"/>
    <lineage>
        <taxon>Bacteria</taxon>
        <taxon>Pseudomonadati</taxon>
        <taxon>Pseudomonadota</taxon>
        <taxon>Alphaproteobacteria</taxon>
        <taxon>Hyphomicrobiales</taxon>
        <taxon>Rhizobiaceae</taxon>
        <taxon>Liberibacter</taxon>
    </lineage>
</organism>
<dbReference type="SUPFAM" id="SSF54373">
    <property type="entry name" value="FAD-linked reductases, C-terminal domain"/>
    <property type="match status" value="1"/>
</dbReference>
<proteinExistence type="predicted"/>
<dbReference type="PRINTS" id="PR00420">
    <property type="entry name" value="RNGMNOXGNASE"/>
</dbReference>
<accession>A0A937ADB6</accession>
<dbReference type="AlphaFoldDB" id="A0A937ADB6"/>
<name>A0A937ADB6_9HYPH</name>
<dbReference type="Proteomes" id="UP000736856">
    <property type="component" value="Unassembled WGS sequence"/>
</dbReference>
<keyword evidence="2 4" id="KW-0503">Monooxygenase</keyword>
<dbReference type="PANTHER" id="PTHR13789">
    <property type="entry name" value="MONOOXYGENASE"/>
    <property type="match status" value="1"/>
</dbReference>
<gene>
    <name evidence="4" type="ORF">EU981_04975</name>
</gene>
<sequence>MITVPSQCSAPPPSIAIIGAGISGLTLALSLCKNGIPSHVLEKRDQLSQKGFGLQISPNASRILKKIGVLDQLEDIWFEPEEFILHSGSTLKKLSRMPCRDYARNYWKGMYGVLKRETLQKILLSTLQSQSLAQLHPSTSVTDHSLSKIYHITKQQPDLLVGADGLHSSIRKHINNQPITFSGSIVLRCIIPQNDAPEFINPHSINLFFGPDSHMVAYPLKEDNTINVVAVISKRSLNKISFLKNHQDNLNCIHKDFFLKHMIGWHKEIRQFIAQIQNASIYPLFECKCDRWHNGHNTVLIGDAAHTFLPFAAQGANMAIEDAYILSDLLRTKEITDAISTYQCIRSARIDQIYARTRLNHLFFHLRGPARICRDIALRLGASTPLSKRLDWIHHYQYPEHI</sequence>
<dbReference type="GO" id="GO:0071949">
    <property type="term" value="F:FAD binding"/>
    <property type="evidence" value="ECO:0007669"/>
    <property type="project" value="InterPro"/>
</dbReference>
<evidence type="ECO:0000259" key="3">
    <source>
        <dbReference type="Pfam" id="PF01494"/>
    </source>
</evidence>
<feature type="domain" description="FAD-binding" evidence="3">
    <location>
        <begin position="15"/>
        <end position="353"/>
    </location>
</feature>
<protein>
    <submittedName>
        <fullName evidence="4">Monooxygenase</fullName>
    </submittedName>
</protein>
<dbReference type="InterPro" id="IPR036188">
    <property type="entry name" value="FAD/NAD-bd_sf"/>
</dbReference>
<dbReference type="Gene3D" id="3.50.50.60">
    <property type="entry name" value="FAD/NAD(P)-binding domain"/>
    <property type="match status" value="1"/>
</dbReference>
<keyword evidence="1" id="KW-0560">Oxidoreductase</keyword>